<feature type="compositionally biased region" description="Polar residues" evidence="1">
    <location>
        <begin position="171"/>
        <end position="186"/>
    </location>
</feature>
<sequence length="271" mass="30151">MTDMAYRKRSLDLSMADDSVNPQRTNAALPPIRSIPEFNSAVSSGATNHMDRSYVPSGPQPPQAGITQQQQQQHQQQQSFSHPLSSPGPTTSSSTHPRPFTSPGQPLPSAYQQQQKQQQQQQPLLSSSIRYHNQQHQHQPGAFREPADLAPTVRASPMSSSHSGNSPHARPSSTVHNSSMLDDGTTSAGETIKVARNWSREETLSLVRAIGRHYDSLKRCKTNQERSNVWHTIHKEHSSQFPGRSKKASQVCIPNNIIDQQKKEKQAISFR</sequence>
<evidence type="ECO:0000313" key="2">
    <source>
        <dbReference type="EMBL" id="ORX71784.1"/>
    </source>
</evidence>
<reference evidence="2 3" key="1">
    <citation type="submission" date="2016-07" db="EMBL/GenBank/DDBJ databases">
        <title>Pervasive Adenine N6-methylation of Active Genes in Fungi.</title>
        <authorList>
            <consortium name="DOE Joint Genome Institute"/>
            <person name="Mondo S.J."/>
            <person name="Dannebaum R.O."/>
            <person name="Kuo R.C."/>
            <person name="Labutti K."/>
            <person name="Haridas S."/>
            <person name="Kuo A."/>
            <person name="Salamov A."/>
            <person name="Ahrendt S.R."/>
            <person name="Lipzen A."/>
            <person name="Sullivan W."/>
            <person name="Andreopoulos W.B."/>
            <person name="Clum A."/>
            <person name="Lindquist E."/>
            <person name="Daum C."/>
            <person name="Ramamoorthy G.K."/>
            <person name="Gryganskyi A."/>
            <person name="Culley D."/>
            <person name="Magnuson J.K."/>
            <person name="James T.Y."/>
            <person name="O'Malley M.A."/>
            <person name="Stajich J.E."/>
            <person name="Spatafora J.W."/>
            <person name="Visel A."/>
            <person name="Grigoriev I.V."/>
        </authorList>
    </citation>
    <scope>NUCLEOTIDE SEQUENCE [LARGE SCALE GENOMIC DNA]</scope>
    <source>
        <strain evidence="2 3">ATCC 12442</strain>
    </source>
</reference>
<feature type="compositionally biased region" description="Low complexity" evidence="1">
    <location>
        <begin position="156"/>
        <end position="168"/>
    </location>
</feature>
<evidence type="ECO:0000313" key="3">
    <source>
        <dbReference type="Proteomes" id="UP000193922"/>
    </source>
</evidence>
<name>A0A1Y1WF47_9FUNG</name>
<dbReference type="Proteomes" id="UP000193922">
    <property type="component" value="Unassembled WGS sequence"/>
</dbReference>
<feature type="region of interest" description="Disordered" evidence="1">
    <location>
        <begin position="153"/>
        <end position="186"/>
    </location>
</feature>
<protein>
    <submittedName>
        <fullName evidence="2">Uncharacterized protein</fullName>
    </submittedName>
</protein>
<dbReference type="AlphaFoldDB" id="A0A1Y1WF47"/>
<feature type="compositionally biased region" description="Basic and acidic residues" evidence="1">
    <location>
        <begin position="1"/>
        <end position="11"/>
    </location>
</feature>
<dbReference type="EMBL" id="MCFD01000003">
    <property type="protein sequence ID" value="ORX71784.1"/>
    <property type="molecule type" value="Genomic_DNA"/>
</dbReference>
<gene>
    <name evidence="2" type="ORF">DL89DRAFT_311034</name>
</gene>
<dbReference type="GeneID" id="63807622"/>
<evidence type="ECO:0000256" key="1">
    <source>
        <dbReference type="SAM" id="MobiDB-lite"/>
    </source>
</evidence>
<proteinExistence type="predicted"/>
<feature type="region of interest" description="Disordered" evidence="1">
    <location>
        <begin position="1"/>
        <end position="125"/>
    </location>
</feature>
<organism evidence="2 3">
    <name type="scientific">Linderina pennispora</name>
    <dbReference type="NCBI Taxonomy" id="61395"/>
    <lineage>
        <taxon>Eukaryota</taxon>
        <taxon>Fungi</taxon>
        <taxon>Fungi incertae sedis</taxon>
        <taxon>Zoopagomycota</taxon>
        <taxon>Kickxellomycotina</taxon>
        <taxon>Kickxellomycetes</taxon>
        <taxon>Kickxellales</taxon>
        <taxon>Kickxellaceae</taxon>
        <taxon>Linderina</taxon>
    </lineage>
</organism>
<comment type="caution">
    <text evidence="2">The sequence shown here is derived from an EMBL/GenBank/DDBJ whole genome shotgun (WGS) entry which is preliminary data.</text>
</comment>
<dbReference type="RefSeq" id="XP_040745208.1">
    <property type="nucleotide sequence ID" value="XM_040890974.1"/>
</dbReference>
<accession>A0A1Y1WF47</accession>
<keyword evidence="3" id="KW-1185">Reference proteome</keyword>
<feature type="compositionally biased region" description="Low complexity" evidence="1">
    <location>
        <begin position="112"/>
        <end position="122"/>
    </location>
</feature>
<dbReference type="OrthoDB" id="5555415at2759"/>
<feature type="compositionally biased region" description="Low complexity" evidence="1">
    <location>
        <begin position="68"/>
        <end position="103"/>
    </location>
</feature>